<dbReference type="Proteomes" id="UP001219525">
    <property type="component" value="Unassembled WGS sequence"/>
</dbReference>
<feature type="compositionally biased region" description="Polar residues" evidence="1">
    <location>
        <begin position="15"/>
        <end position="30"/>
    </location>
</feature>
<organism evidence="2 3">
    <name type="scientific">Mycena pura</name>
    <dbReference type="NCBI Taxonomy" id="153505"/>
    <lineage>
        <taxon>Eukaryota</taxon>
        <taxon>Fungi</taxon>
        <taxon>Dikarya</taxon>
        <taxon>Basidiomycota</taxon>
        <taxon>Agaricomycotina</taxon>
        <taxon>Agaricomycetes</taxon>
        <taxon>Agaricomycetidae</taxon>
        <taxon>Agaricales</taxon>
        <taxon>Marasmiineae</taxon>
        <taxon>Mycenaceae</taxon>
        <taxon>Mycena</taxon>
    </lineage>
</organism>
<proteinExistence type="predicted"/>
<comment type="caution">
    <text evidence="2">The sequence shown here is derived from an EMBL/GenBank/DDBJ whole genome shotgun (WGS) entry which is preliminary data.</text>
</comment>
<evidence type="ECO:0000256" key="1">
    <source>
        <dbReference type="SAM" id="MobiDB-lite"/>
    </source>
</evidence>
<sequence>MTSRDHLSVQRRSEQWASGGSLSKDVQIQSGGPMKHGDINIILRALGRAASPTAYCPVEHLNRTNDGRIRQAIRTGGFTHSGADQPGIAASDMPAETRTGGASVYVVFENRHSRVEKEKLIVPAASRALIYADSTTRRVGGCRRSNNILVQGITQLVRRRISFTPSIFGKEIVSALSGRISSRPIRTKTSCVCTARILVLADFAWLRPCTRGRNRVPHVVAAEYQIYCTGTRSEDFGPLAAKFEIAERVAVPPCGVYPGYGAALLVRVYVKSQSGIT</sequence>
<keyword evidence="3" id="KW-1185">Reference proteome</keyword>
<accession>A0AAD6YGD4</accession>
<reference evidence="2" key="1">
    <citation type="submission" date="2023-03" db="EMBL/GenBank/DDBJ databases">
        <title>Massive genome expansion in bonnet fungi (Mycena s.s.) driven by repeated elements and novel gene families across ecological guilds.</title>
        <authorList>
            <consortium name="Lawrence Berkeley National Laboratory"/>
            <person name="Harder C.B."/>
            <person name="Miyauchi S."/>
            <person name="Viragh M."/>
            <person name="Kuo A."/>
            <person name="Thoen E."/>
            <person name="Andreopoulos B."/>
            <person name="Lu D."/>
            <person name="Skrede I."/>
            <person name="Drula E."/>
            <person name="Henrissat B."/>
            <person name="Morin E."/>
            <person name="Kohler A."/>
            <person name="Barry K."/>
            <person name="LaButti K."/>
            <person name="Morin E."/>
            <person name="Salamov A."/>
            <person name="Lipzen A."/>
            <person name="Mereny Z."/>
            <person name="Hegedus B."/>
            <person name="Baldrian P."/>
            <person name="Stursova M."/>
            <person name="Weitz H."/>
            <person name="Taylor A."/>
            <person name="Grigoriev I.V."/>
            <person name="Nagy L.G."/>
            <person name="Martin F."/>
            <person name="Kauserud H."/>
        </authorList>
    </citation>
    <scope>NUCLEOTIDE SEQUENCE</scope>
    <source>
        <strain evidence="2">9144</strain>
    </source>
</reference>
<evidence type="ECO:0000313" key="3">
    <source>
        <dbReference type="Proteomes" id="UP001219525"/>
    </source>
</evidence>
<dbReference type="EMBL" id="JARJCW010000017">
    <property type="protein sequence ID" value="KAJ7215605.1"/>
    <property type="molecule type" value="Genomic_DNA"/>
</dbReference>
<dbReference type="AlphaFoldDB" id="A0AAD6YGD4"/>
<protein>
    <submittedName>
        <fullName evidence="2">Uncharacterized protein</fullName>
    </submittedName>
</protein>
<name>A0AAD6YGD4_9AGAR</name>
<feature type="compositionally biased region" description="Basic and acidic residues" evidence="1">
    <location>
        <begin position="1"/>
        <end position="14"/>
    </location>
</feature>
<evidence type="ECO:0000313" key="2">
    <source>
        <dbReference type="EMBL" id="KAJ7215605.1"/>
    </source>
</evidence>
<feature type="region of interest" description="Disordered" evidence="1">
    <location>
        <begin position="1"/>
        <end position="31"/>
    </location>
</feature>
<gene>
    <name evidence="2" type="ORF">GGX14DRAFT_392044</name>
</gene>